<dbReference type="RefSeq" id="XP_016985622.1">
    <property type="nucleotide sequence ID" value="XM_017130133.1"/>
</dbReference>
<dbReference type="SMART" id="SM00034">
    <property type="entry name" value="CLECT"/>
    <property type="match status" value="1"/>
</dbReference>
<keyword evidence="4" id="KW-1185">Reference proteome</keyword>
<dbReference type="OrthoDB" id="6340082at2759"/>
<reference evidence="4" key="1">
    <citation type="journal article" date="2021" name="Elife">
        <title>Highly contiguous assemblies of 101 drosophilid genomes.</title>
        <authorList>
            <person name="Kim B.Y."/>
            <person name="Wang J.R."/>
            <person name="Miller D.E."/>
            <person name="Barmina O."/>
            <person name="Delaney E."/>
            <person name="Thompson A."/>
            <person name="Comeault A.A."/>
            <person name="Peede D."/>
            <person name="D'Agostino E.R."/>
            <person name="Pelaez J."/>
            <person name="Aguilar J.M."/>
            <person name="Haji D."/>
            <person name="Matsunaga T."/>
            <person name="Armstrong E.E."/>
            <person name="Zych M."/>
            <person name="Ogawa Y."/>
            <person name="Stamenkovic-Radak M."/>
            <person name="Jelic M."/>
            <person name="Veselinovic M.S."/>
            <person name="Tanaskovic M."/>
            <person name="Eric P."/>
            <person name="Gao J.J."/>
            <person name="Katoh T.K."/>
            <person name="Toda M.J."/>
            <person name="Watabe H."/>
            <person name="Watada M."/>
            <person name="Davis J.S."/>
            <person name="Moyle L.C."/>
            <person name="Manoli G."/>
            <person name="Bertolini E."/>
            <person name="Kostal V."/>
            <person name="Hawley R.S."/>
            <person name="Takahashi A."/>
            <person name="Jones C.D."/>
            <person name="Price D.K."/>
            <person name="Whiteman N."/>
            <person name="Kopp A."/>
            <person name="Matute D.R."/>
            <person name="Petrov D.A."/>
        </authorList>
    </citation>
    <scope>NUCLEOTIDE SEQUENCE [LARGE SCALE GENOMIC DNA]</scope>
</reference>
<proteinExistence type="predicted"/>
<reference evidence="3" key="3">
    <citation type="submission" date="2025-05" db="UniProtKB">
        <authorList>
            <consortium name="EnsemblMetazoa"/>
        </authorList>
    </citation>
    <scope>IDENTIFICATION</scope>
</reference>
<evidence type="ECO:0000313" key="4">
    <source>
        <dbReference type="Proteomes" id="UP001652680"/>
    </source>
</evidence>
<accession>A0A6P4F5P2</accession>
<evidence type="ECO:0000256" key="1">
    <source>
        <dbReference type="SAM" id="SignalP"/>
    </source>
</evidence>
<protein>
    <submittedName>
        <fullName evidence="5">Accessory gland protein Acp29AB</fullName>
    </submittedName>
</protein>
<dbReference type="AlphaFoldDB" id="A0A6P4F5P2"/>
<keyword evidence="1" id="KW-0732">Signal</keyword>
<feature type="signal peptide" evidence="1">
    <location>
        <begin position="1"/>
        <end position="22"/>
    </location>
</feature>
<dbReference type="InterPro" id="IPR001304">
    <property type="entry name" value="C-type_lectin-like"/>
</dbReference>
<dbReference type="Gene3D" id="3.10.100.10">
    <property type="entry name" value="Mannose-Binding Protein A, subunit A"/>
    <property type="match status" value="1"/>
</dbReference>
<dbReference type="CDD" id="cd00037">
    <property type="entry name" value="CLECT"/>
    <property type="match status" value="1"/>
</dbReference>
<dbReference type="Proteomes" id="UP001652680">
    <property type="component" value="Unassembled WGS sequence"/>
</dbReference>
<dbReference type="GO" id="GO:0004888">
    <property type="term" value="F:transmembrane signaling receptor activity"/>
    <property type="evidence" value="ECO:0007669"/>
    <property type="project" value="InterPro"/>
</dbReference>
<sequence>MFKYATYFLYAFVASDLFGAQAADQCPKTPTLRGEVCLVELSPVLEHIANNQRSTDEVKRNETQKKLVRIESQEKDTVDKLQAIQKKMEIELGALEAKMAISGDLKSLELSLQETIKALQTSIASNRVKSNTEIPKQFQKIGSRYFYIEKEKGLDWFGAASKCHQLGAHLATIQNQVELDAINMKTSSNDYWLDITDLAKSGEFLSFATGGKPPFFKWAKNRPEAKMNQRCLHLFKGEMKEGMCSNTFFFICQLAQ</sequence>
<dbReference type="Pfam" id="PF00059">
    <property type="entry name" value="Lectin_C"/>
    <property type="match status" value="1"/>
</dbReference>
<organism evidence="5">
    <name type="scientific">Drosophila rhopaloa</name>
    <name type="common">Fruit fly</name>
    <dbReference type="NCBI Taxonomy" id="1041015"/>
    <lineage>
        <taxon>Eukaryota</taxon>
        <taxon>Metazoa</taxon>
        <taxon>Ecdysozoa</taxon>
        <taxon>Arthropoda</taxon>
        <taxon>Hexapoda</taxon>
        <taxon>Insecta</taxon>
        <taxon>Pterygota</taxon>
        <taxon>Neoptera</taxon>
        <taxon>Endopterygota</taxon>
        <taxon>Diptera</taxon>
        <taxon>Brachycera</taxon>
        <taxon>Muscomorpha</taxon>
        <taxon>Ephydroidea</taxon>
        <taxon>Drosophilidae</taxon>
        <taxon>Drosophila</taxon>
        <taxon>Sophophora</taxon>
    </lineage>
</organism>
<dbReference type="PROSITE" id="PS50041">
    <property type="entry name" value="C_TYPE_LECTIN_2"/>
    <property type="match status" value="1"/>
</dbReference>
<dbReference type="InterPro" id="IPR016186">
    <property type="entry name" value="C-type_lectin-like/link_sf"/>
</dbReference>
<dbReference type="InterPro" id="IPR039689">
    <property type="entry name" value="CD72"/>
</dbReference>
<dbReference type="EnsemblMetazoa" id="XM_017130133.2">
    <property type="protein sequence ID" value="XP_016985622.1"/>
    <property type="gene ID" value="LOC108049082"/>
</dbReference>
<name>A0A6P4F5P2_DRORH</name>
<dbReference type="PANTHER" id="PTHR15028:SF7">
    <property type="entry name" value="C-TYPE LECTIN DOMAIN FAMILY 4 MEMBER F-LIKE"/>
    <property type="match status" value="1"/>
</dbReference>
<dbReference type="InterPro" id="IPR016187">
    <property type="entry name" value="CTDL_fold"/>
</dbReference>
<feature type="chain" id="PRO_5027955056" evidence="1">
    <location>
        <begin position="23"/>
        <end position="256"/>
    </location>
</feature>
<evidence type="ECO:0000313" key="3">
    <source>
        <dbReference type="EnsemblMetazoa" id="XP_016985622.1"/>
    </source>
</evidence>
<feature type="domain" description="C-type lectin" evidence="2">
    <location>
        <begin position="141"/>
        <end position="253"/>
    </location>
</feature>
<dbReference type="GO" id="GO:0005886">
    <property type="term" value="C:plasma membrane"/>
    <property type="evidence" value="ECO:0007669"/>
    <property type="project" value="InterPro"/>
</dbReference>
<evidence type="ECO:0000259" key="2">
    <source>
        <dbReference type="PROSITE" id="PS50041"/>
    </source>
</evidence>
<evidence type="ECO:0000313" key="5">
    <source>
        <dbReference type="RefSeq" id="XP_016985622.1"/>
    </source>
</evidence>
<dbReference type="PANTHER" id="PTHR15028">
    <property type="entry name" value="CD72-RELATED"/>
    <property type="match status" value="1"/>
</dbReference>
<dbReference type="SUPFAM" id="SSF56436">
    <property type="entry name" value="C-type lectin-like"/>
    <property type="match status" value="1"/>
</dbReference>
<reference evidence="5" key="2">
    <citation type="submission" date="2025-04" db="UniProtKB">
        <authorList>
            <consortium name="RefSeq"/>
        </authorList>
    </citation>
    <scope>IDENTIFICATION</scope>
</reference>
<dbReference type="GeneID" id="108049082"/>
<gene>
    <name evidence="5" type="primary">LOC108049082</name>
    <name evidence="3" type="synonym">108049082</name>
</gene>